<organism evidence="3 4">
    <name type="scientific">Trueperella bonasi</name>
    <dbReference type="NCBI Taxonomy" id="312286"/>
    <lineage>
        <taxon>Bacteria</taxon>
        <taxon>Bacillati</taxon>
        <taxon>Actinomycetota</taxon>
        <taxon>Actinomycetes</taxon>
        <taxon>Actinomycetales</taxon>
        <taxon>Actinomycetaceae</taxon>
        <taxon>Trueperella</taxon>
    </lineage>
</organism>
<dbReference type="RefSeq" id="WP_307683097.1">
    <property type="nucleotide sequence ID" value="NZ_JAUSQX010000001.1"/>
</dbReference>
<protein>
    <submittedName>
        <fullName evidence="3">AAA+ superfamily ATPase</fullName>
    </submittedName>
</protein>
<feature type="domain" description="AAA" evidence="1">
    <location>
        <begin position="2"/>
        <end position="111"/>
    </location>
</feature>
<evidence type="ECO:0000313" key="4">
    <source>
        <dbReference type="Proteomes" id="UP001243212"/>
    </source>
</evidence>
<dbReference type="InterPro" id="IPR025420">
    <property type="entry name" value="DUF4143"/>
</dbReference>
<name>A0ABT9NHN9_9ACTO</name>
<dbReference type="Pfam" id="PF13173">
    <property type="entry name" value="AAA_14"/>
    <property type="match status" value="1"/>
</dbReference>
<dbReference type="InterPro" id="IPR041682">
    <property type="entry name" value="AAA_14"/>
</dbReference>
<comment type="caution">
    <text evidence="3">The sequence shown here is derived from an EMBL/GenBank/DDBJ whole genome shotgun (WGS) entry which is preliminary data.</text>
</comment>
<dbReference type="PANTHER" id="PTHR43566">
    <property type="entry name" value="CONSERVED PROTEIN"/>
    <property type="match status" value="1"/>
</dbReference>
<accession>A0ABT9NHN9</accession>
<sequence length="319" mass="35997">MTGPRQSGKSTLIREHFSSFAYVNLEDPTPRAFAQEDPMGFLRDRQPKLIIAEAQHAPELFSTLQVVSDERGMPGQYLISDSQNFLLMESIVQSLAGRVGLTNLLPLNFAEARHALPDLTAEQFMVRGGYPRLYRVDVPHEVYYASYIQTYVERDVRQLAAIHSTEEVRRLLKLLALNAGNLINYTGLARELGVAFATVKHWVSILETSFITFNLRPFHANSRKQLTKTPKVYFYDTGLLCHLLGIGSLAELTSSPAFGAVFENLIVSETAKHHLHLGKVPDLYFYRDGSQARNRFTRLHRYAEGVEGEGVDDVSTRPR</sequence>
<dbReference type="SUPFAM" id="SSF52540">
    <property type="entry name" value="P-loop containing nucleoside triphosphate hydrolases"/>
    <property type="match status" value="1"/>
</dbReference>
<dbReference type="Proteomes" id="UP001243212">
    <property type="component" value="Unassembled WGS sequence"/>
</dbReference>
<reference evidence="3 4" key="1">
    <citation type="submission" date="2023-07" db="EMBL/GenBank/DDBJ databases">
        <title>Sequencing the genomes of 1000 actinobacteria strains.</title>
        <authorList>
            <person name="Klenk H.-P."/>
        </authorList>
    </citation>
    <scope>NUCLEOTIDE SEQUENCE [LARGE SCALE GENOMIC DNA]</scope>
    <source>
        <strain evidence="3 4">DSM 17163</strain>
    </source>
</reference>
<dbReference type="EMBL" id="JAUSQX010000001">
    <property type="protein sequence ID" value="MDP9806912.1"/>
    <property type="molecule type" value="Genomic_DNA"/>
</dbReference>
<dbReference type="InterPro" id="IPR027417">
    <property type="entry name" value="P-loop_NTPase"/>
</dbReference>
<evidence type="ECO:0000259" key="2">
    <source>
        <dbReference type="Pfam" id="PF13635"/>
    </source>
</evidence>
<evidence type="ECO:0000313" key="3">
    <source>
        <dbReference type="EMBL" id="MDP9806912.1"/>
    </source>
</evidence>
<dbReference type="Pfam" id="PF13635">
    <property type="entry name" value="DUF4143"/>
    <property type="match status" value="1"/>
</dbReference>
<keyword evidence="4" id="KW-1185">Reference proteome</keyword>
<gene>
    <name evidence="3" type="ORF">J2S70_001494</name>
</gene>
<proteinExistence type="predicted"/>
<feature type="domain" description="DUF4143" evidence="2">
    <location>
        <begin position="153"/>
        <end position="291"/>
    </location>
</feature>
<evidence type="ECO:0000259" key="1">
    <source>
        <dbReference type="Pfam" id="PF13173"/>
    </source>
</evidence>
<dbReference type="PANTHER" id="PTHR43566:SF2">
    <property type="entry name" value="DUF4143 DOMAIN-CONTAINING PROTEIN"/>
    <property type="match status" value="1"/>
</dbReference>